<reference evidence="3" key="1">
    <citation type="journal article" date="2018" name="Nat. Microbiol.">
        <title>Leveraging single-cell genomics to expand the fungal tree of life.</title>
        <authorList>
            <person name="Ahrendt S.R."/>
            <person name="Quandt C.A."/>
            <person name="Ciobanu D."/>
            <person name="Clum A."/>
            <person name="Salamov A."/>
            <person name="Andreopoulos B."/>
            <person name="Cheng J.F."/>
            <person name="Woyke T."/>
            <person name="Pelin A."/>
            <person name="Henrissat B."/>
            <person name="Reynolds N.K."/>
            <person name="Benny G.L."/>
            <person name="Smith M.E."/>
            <person name="James T.Y."/>
            <person name="Grigoriev I.V."/>
        </authorList>
    </citation>
    <scope>NUCLEOTIDE SEQUENCE [LARGE SCALE GENOMIC DNA]</scope>
</reference>
<dbReference type="AlphaFoldDB" id="A0A4P9WM49"/>
<feature type="region of interest" description="Disordered" evidence="1">
    <location>
        <begin position="361"/>
        <end position="388"/>
    </location>
</feature>
<feature type="region of interest" description="Disordered" evidence="1">
    <location>
        <begin position="231"/>
        <end position="331"/>
    </location>
</feature>
<protein>
    <submittedName>
        <fullName evidence="2">Uncharacterized protein</fullName>
    </submittedName>
</protein>
<evidence type="ECO:0000313" key="2">
    <source>
        <dbReference type="EMBL" id="RKO94139.1"/>
    </source>
</evidence>
<proteinExistence type="predicted"/>
<name>A0A4P9WM49_9FUNG</name>
<evidence type="ECO:0000256" key="1">
    <source>
        <dbReference type="SAM" id="MobiDB-lite"/>
    </source>
</evidence>
<keyword evidence="3" id="KW-1185">Reference proteome</keyword>
<accession>A0A4P9WM49</accession>
<feature type="compositionally biased region" description="Polar residues" evidence="1">
    <location>
        <begin position="362"/>
        <end position="372"/>
    </location>
</feature>
<gene>
    <name evidence="2" type="ORF">BDK51DRAFT_42455</name>
</gene>
<feature type="compositionally biased region" description="Basic and acidic residues" evidence="1">
    <location>
        <begin position="281"/>
        <end position="302"/>
    </location>
</feature>
<dbReference type="Proteomes" id="UP000269721">
    <property type="component" value="Unassembled WGS sequence"/>
</dbReference>
<organism evidence="2 3">
    <name type="scientific">Blyttiomyces helicus</name>
    <dbReference type="NCBI Taxonomy" id="388810"/>
    <lineage>
        <taxon>Eukaryota</taxon>
        <taxon>Fungi</taxon>
        <taxon>Fungi incertae sedis</taxon>
        <taxon>Chytridiomycota</taxon>
        <taxon>Chytridiomycota incertae sedis</taxon>
        <taxon>Chytridiomycetes</taxon>
        <taxon>Chytridiomycetes incertae sedis</taxon>
        <taxon>Blyttiomyces</taxon>
    </lineage>
</organism>
<sequence>MEDKCILYRKNALSCHSALDSHLFTAISTSEGSLTFLWMPFILRAVMDFTATTYKKLEIDPGQRSLRHDLLAQGAQAGALDIPVRSLASARPVRQQLHQLASLVPAAPALPNLGYPTRLDYVWSSPADTACAKTFLIFQGAGGDPLTGGAKTGEGRTSLRVRRRGLSYCLLRAPIDPIVVDPFVFHARFKGKLPRVRIHSGCDTFVVSDRFISRNRFQKAVSSPPLRVELATPKTSSPLTPPGAAHHLAKGRRTSPANTVMSPNKPSLQANDLEGSDLEPIEDRAQCDDRDADGYGDQREPAVRGVASAEEPDRERAREKYHRPPQHLVHGRGDVDQADVRQCCYGLVAEGGEPQKEVFGACSSTTSPSISGRATPPNPPPTPPTTLNRDAIHALLAAACLCSSTDKARQSWE</sequence>
<feature type="compositionally biased region" description="Polar residues" evidence="1">
    <location>
        <begin position="255"/>
        <end position="270"/>
    </location>
</feature>
<dbReference type="EMBL" id="KZ993995">
    <property type="protein sequence ID" value="RKO94139.1"/>
    <property type="molecule type" value="Genomic_DNA"/>
</dbReference>
<evidence type="ECO:0000313" key="3">
    <source>
        <dbReference type="Proteomes" id="UP000269721"/>
    </source>
</evidence>